<dbReference type="Proteomes" id="UP001234297">
    <property type="component" value="Chromosome 3"/>
</dbReference>
<evidence type="ECO:0000313" key="2">
    <source>
        <dbReference type="Proteomes" id="UP001234297"/>
    </source>
</evidence>
<reference evidence="1 2" key="1">
    <citation type="journal article" date="2022" name="Hortic Res">
        <title>A haplotype resolved chromosomal level avocado genome allows analysis of novel avocado genes.</title>
        <authorList>
            <person name="Nath O."/>
            <person name="Fletcher S.J."/>
            <person name="Hayward A."/>
            <person name="Shaw L.M."/>
            <person name="Masouleh A.K."/>
            <person name="Furtado A."/>
            <person name="Henry R.J."/>
            <person name="Mitter N."/>
        </authorList>
    </citation>
    <scope>NUCLEOTIDE SEQUENCE [LARGE SCALE GENOMIC DNA]</scope>
    <source>
        <strain evidence="2">cv. Hass</strain>
    </source>
</reference>
<proteinExistence type="predicted"/>
<comment type="caution">
    <text evidence="1">The sequence shown here is derived from an EMBL/GenBank/DDBJ whole genome shotgun (WGS) entry which is preliminary data.</text>
</comment>
<protein>
    <submittedName>
        <fullName evidence="1">Uncharacterized protein</fullName>
    </submittedName>
</protein>
<organism evidence="1 2">
    <name type="scientific">Persea americana</name>
    <name type="common">Avocado</name>
    <dbReference type="NCBI Taxonomy" id="3435"/>
    <lineage>
        <taxon>Eukaryota</taxon>
        <taxon>Viridiplantae</taxon>
        <taxon>Streptophyta</taxon>
        <taxon>Embryophyta</taxon>
        <taxon>Tracheophyta</taxon>
        <taxon>Spermatophyta</taxon>
        <taxon>Magnoliopsida</taxon>
        <taxon>Magnoliidae</taxon>
        <taxon>Laurales</taxon>
        <taxon>Lauraceae</taxon>
        <taxon>Persea</taxon>
    </lineage>
</organism>
<name>A0ACC2LQP4_PERAE</name>
<dbReference type="EMBL" id="CM056811">
    <property type="protein sequence ID" value="KAJ8635738.1"/>
    <property type="molecule type" value="Genomic_DNA"/>
</dbReference>
<sequence>MHAYCSCKKFEFEGIPCHHALSVMVRLSIRMLPERYILKQWTKGVTKVHSTDNGVEVGSYGADSIMAKHRYISSISTPIFTEGCQSKEGFEVLVNAHSKLQMKLRNLKLDIPSEASMHPWNGLDSDVVEYQELPEMKMKPSFAATRFEDEASSLSLVLEAEKTEVGDDEGVVSLRRELVVQIGVGDEALFHCDEVWG</sequence>
<keyword evidence="2" id="KW-1185">Reference proteome</keyword>
<accession>A0ACC2LQP4</accession>
<evidence type="ECO:0000313" key="1">
    <source>
        <dbReference type="EMBL" id="KAJ8635738.1"/>
    </source>
</evidence>
<gene>
    <name evidence="1" type="ORF">MRB53_010005</name>
</gene>